<name>A0ABU5C452_9BACI</name>
<feature type="domain" description="DUF1232" evidence="5">
    <location>
        <begin position="2"/>
        <end position="25"/>
    </location>
</feature>
<proteinExistence type="predicted"/>
<evidence type="ECO:0000259" key="5">
    <source>
        <dbReference type="Pfam" id="PF06803"/>
    </source>
</evidence>
<dbReference type="EMBL" id="JAWDIP010000003">
    <property type="protein sequence ID" value="MDY0394112.1"/>
    <property type="molecule type" value="Genomic_DNA"/>
</dbReference>
<keyword evidence="4" id="KW-0472">Membrane</keyword>
<keyword evidence="3" id="KW-1133">Transmembrane helix</keyword>
<evidence type="ECO:0000256" key="1">
    <source>
        <dbReference type="ARBA" id="ARBA00004127"/>
    </source>
</evidence>
<comment type="subcellular location">
    <subcellularLocation>
        <location evidence="1">Endomembrane system</location>
        <topology evidence="1">Multi-pass membrane protein</topology>
    </subcellularLocation>
</comment>
<comment type="caution">
    <text evidence="6">The sequence shown here is derived from an EMBL/GenBank/DDBJ whole genome shotgun (WGS) entry which is preliminary data.</text>
</comment>
<reference evidence="6 7" key="1">
    <citation type="submission" date="2023-10" db="EMBL/GenBank/DDBJ databases">
        <title>Virgibacillus halophilus 5B73C genome.</title>
        <authorList>
            <person name="Miliotis G."/>
            <person name="Sengupta P."/>
            <person name="Hameed A."/>
            <person name="Chuvochina M."/>
            <person name="Mcdonagh F."/>
            <person name="Simpson A.C."/>
            <person name="Singh N.K."/>
            <person name="Rekha P.D."/>
            <person name="Raman K."/>
            <person name="Hugenholtz P."/>
            <person name="Venkateswaran K."/>
        </authorList>
    </citation>
    <scope>NUCLEOTIDE SEQUENCE [LARGE SCALE GENOMIC DNA]</scope>
    <source>
        <strain evidence="6 7">5B73C</strain>
    </source>
</reference>
<gene>
    <name evidence="6" type="ORF">RWE15_06000</name>
</gene>
<keyword evidence="7" id="KW-1185">Reference proteome</keyword>
<organism evidence="6 7">
    <name type="scientific">Tigheibacillus halophilus</name>
    <dbReference type="NCBI Taxonomy" id="361280"/>
    <lineage>
        <taxon>Bacteria</taxon>
        <taxon>Bacillati</taxon>
        <taxon>Bacillota</taxon>
        <taxon>Bacilli</taxon>
        <taxon>Bacillales</taxon>
        <taxon>Bacillaceae</taxon>
        <taxon>Tigheibacillus</taxon>
    </lineage>
</organism>
<protein>
    <submittedName>
        <fullName evidence="6">YkvA family protein</fullName>
    </submittedName>
</protein>
<evidence type="ECO:0000256" key="3">
    <source>
        <dbReference type="ARBA" id="ARBA00022989"/>
    </source>
</evidence>
<dbReference type="Proteomes" id="UP001281447">
    <property type="component" value="Unassembled WGS sequence"/>
</dbReference>
<evidence type="ECO:0000313" key="7">
    <source>
        <dbReference type="Proteomes" id="UP001281447"/>
    </source>
</evidence>
<dbReference type="InterPro" id="IPR010652">
    <property type="entry name" value="DUF1232"/>
</dbReference>
<dbReference type="Pfam" id="PF06803">
    <property type="entry name" value="DUF1232"/>
    <property type="match status" value="1"/>
</dbReference>
<sequence>MILPADIIPDVIPIVGFTDDAAVILYAVYHVVSHIDDQVKSEAHERMKKIFGEAYDEEQEIDNQFKPED</sequence>
<keyword evidence="2" id="KW-0812">Transmembrane</keyword>
<evidence type="ECO:0000256" key="2">
    <source>
        <dbReference type="ARBA" id="ARBA00022692"/>
    </source>
</evidence>
<accession>A0ABU5C452</accession>
<evidence type="ECO:0000256" key="4">
    <source>
        <dbReference type="ARBA" id="ARBA00023136"/>
    </source>
</evidence>
<evidence type="ECO:0000313" key="6">
    <source>
        <dbReference type="EMBL" id="MDY0394112.1"/>
    </source>
</evidence>